<evidence type="ECO:0000313" key="4">
    <source>
        <dbReference type="Proteomes" id="UP000183974"/>
    </source>
</evidence>
<evidence type="ECO:0000313" key="3">
    <source>
        <dbReference type="EMBL" id="SHL73099.1"/>
    </source>
</evidence>
<dbReference type="Proteomes" id="UP000183974">
    <property type="component" value="Unassembled WGS sequence"/>
</dbReference>
<dbReference type="Pfam" id="PF05036">
    <property type="entry name" value="SPOR"/>
    <property type="match status" value="1"/>
</dbReference>
<dbReference type="RefSeq" id="WP_073034735.1">
    <property type="nucleotide sequence ID" value="NZ_BMLR01000005.1"/>
</dbReference>
<proteinExistence type="predicted"/>
<dbReference type="AlphaFoldDB" id="A0A1M7D1M9"/>
<dbReference type="PROSITE" id="PS51724">
    <property type="entry name" value="SPOR"/>
    <property type="match status" value="1"/>
</dbReference>
<organism evidence="3 4">
    <name type="scientific">Roseovarius pacificus</name>
    <dbReference type="NCBI Taxonomy" id="337701"/>
    <lineage>
        <taxon>Bacteria</taxon>
        <taxon>Pseudomonadati</taxon>
        <taxon>Pseudomonadota</taxon>
        <taxon>Alphaproteobacteria</taxon>
        <taxon>Rhodobacterales</taxon>
        <taxon>Roseobacteraceae</taxon>
        <taxon>Roseovarius</taxon>
    </lineage>
</organism>
<feature type="region of interest" description="Disordered" evidence="1">
    <location>
        <begin position="96"/>
        <end position="122"/>
    </location>
</feature>
<evidence type="ECO:0000259" key="2">
    <source>
        <dbReference type="PROSITE" id="PS51724"/>
    </source>
</evidence>
<evidence type="ECO:0000256" key="1">
    <source>
        <dbReference type="SAM" id="MobiDB-lite"/>
    </source>
</evidence>
<sequence>MRVKRVLAIAVIAASYGIGFGQTQALADQQVPAEFPPASYTGRQYVDSNGCVFIRAGIDGNVSWVPRMSRGRKVLCGFQPTLAPAKTAKTVAPTAETVRKKPVAQAQSTPKPTTPKTVRNTKVQTAPARKVRVVKPAPTVAASTKTVKTPARTVRVVPAETTGASACQGGSAVSSRYMGSGDVRCGPQTAPHVTYVQGGGGSGVSTRPVRVIRQSAATSATPVYTAPHYTSPRSYATVPRSASMAQQRVRIAPRHVYEEQQKARGTYIPQGYTKVWDDDRLNPYRAHQTLEGKAQMEVAWSSTVPRYLINKTTGRDITYKYPGLRYPYTSFEEQRAAGVTISTRGQVVSDPVRVVRSERRVKAQPVKRKAVPAQAVVSTRSAASATVPQAASHRYVHVGAFADPTHAHRAAERIANRGLPARLSKVTRDGTTYTVIRTGPFRTQSDLQTALRRVRSAGFSGAVPRK</sequence>
<dbReference type="GO" id="GO:0042834">
    <property type="term" value="F:peptidoglycan binding"/>
    <property type="evidence" value="ECO:0007669"/>
    <property type="project" value="InterPro"/>
</dbReference>
<feature type="compositionally biased region" description="Polar residues" evidence="1">
    <location>
        <begin position="105"/>
        <end position="122"/>
    </location>
</feature>
<gene>
    <name evidence="3" type="ORF">SAMN05444398_10565</name>
</gene>
<dbReference type="OrthoDB" id="7843142at2"/>
<dbReference type="EMBL" id="FRBR01000005">
    <property type="protein sequence ID" value="SHL73099.1"/>
    <property type="molecule type" value="Genomic_DNA"/>
</dbReference>
<dbReference type="InterPro" id="IPR036680">
    <property type="entry name" value="SPOR-like_sf"/>
</dbReference>
<dbReference type="Gene3D" id="3.30.70.1070">
    <property type="entry name" value="Sporulation related repeat"/>
    <property type="match status" value="1"/>
</dbReference>
<reference evidence="3 4" key="1">
    <citation type="submission" date="2016-11" db="EMBL/GenBank/DDBJ databases">
        <authorList>
            <person name="Jaros S."/>
            <person name="Januszkiewicz K."/>
            <person name="Wedrychowicz H."/>
        </authorList>
    </citation>
    <scope>NUCLEOTIDE SEQUENCE [LARGE SCALE GENOMIC DNA]</scope>
    <source>
        <strain evidence="3 4">DSM 29589</strain>
    </source>
</reference>
<dbReference type="SUPFAM" id="SSF110997">
    <property type="entry name" value="Sporulation related repeat"/>
    <property type="match status" value="1"/>
</dbReference>
<accession>A0A1M7D1M9</accession>
<name>A0A1M7D1M9_9RHOB</name>
<keyword evidence="4" id="KW-1185">Reference proteome</keyword>
<feature type="domain" description="SPOR" evidence="2">
    <location>
        <begin position="388"/>
        <end position="466"/>
    </location>
</feature>
<dbReference type="STRING" id="337701.SAMN05444398_10565"/>
<dbReference type="InterPro" id="IPR007730">
    <property type="entry name" value="SPOR-like_dom"/>
</dbReference>
<protein>
    <submittedName>
        <fullName evidence="3">Sporulation related domain-containing protein</fullName>
    </submittedName>
</protein>